<evidence type="ECO:0000313" key="3">
    <source>
        <dbReference type="EMBL" id="CAD7078793.1"/>
    </source>
</evidence>
<keyword evidence="1 2" id="KW-0732">Signal</keyword>
<dbReference type="Proteomes" id="UP000594454">
    <property type="component" value="Chromosome 1"/>
</dbReference>
<dbReference type="Gene3D" id="2.70.220.10">
    <property type="entry name" value="Ganglioside GM2 activator"/>
    <property type="match status" value="1"/>
</dbReference>
<feature type="chain" id="PRO_5031453639" evidence="2">
    <location>
        <begin position="21"/>
        <end position="168"/>
    </location>
</feature>
<accession>A0A7R8UDI6</accession>
<dbReference type="EMBL" id="LR899009">
    <property type="protein sequence ID" value="CAD7078793.1"/>
    <property type="molecule type" value="Genomic_DNA"/>
</dbReference>
<dbReference type="InParanoid" id="A0A7R8UDI6"/>
<sequence>MYFNVLIAAIFALLVDSTLACNGYKAKIKKLESCNPDNVVKVDDGFSVKLSKKCEIIPSGCISTKGFSTAKATYSLEKDGITIKEGTVDLCEAAHEVSSEAKNLMKVFAIPDHCPVAEGKICANENTKADISKYKHMMGVARGNIVVSAKIKHDTGETCFKMEIEISK</sequence>
<gene>
    <name evidence="3" type="ORF">HERILL_LOCUS2044</name>
</gene>
<evidence type="ECO:0000256" key="2">
    <source>
        <dbReference type="SAM" id="SignalP"/>
    </source>
</evidence>
<dbReference type="InterPro" id="IPR036846">
    <property type="entry name" value="GM2-AP_sf"/>
</dbReference>
<keyword evidence="4" id="KW-1185">Reference proteome</keyword>
<evidence type="ECO:0000256" key="1">
    <source>
        <dbReference type="ARBA" id="ARBA00022729"/>
    </source>
</evidence>
<protein>
    <submittedName>
        <fullName evidence="3">Uncharacterized protein</fullName>
    </submittedName>
</protein>
<proteinExistence type="predicted"/>
<dbReference type="AlphaFoldDB" id="A0A7R8UDI6"/>
<name>A0A7R8UDI6_HERIL</name>
<evidence type="ECO:0000313" key="4">
    <source>
        <dbReference type="Proteomes" id="UP000594454"/>
    </source>
</evidence>
<organism evidence="3 4">
    <name type="scientific">Hermetia illucens</name>
    <name type="common">Black soldier fly</name>
    <dbReference type="NCBI Taxonomy" id="343691"/>
    <lineage>
        <taxon>Eukaryota</taxon>
        <taxon>Metazoa</taxon>
        <taxon>Ecdysozoa</taxon>
        <taxon>Arthropoda</taxon>
        <taxon>Hexapoda</taxon>
        <taxon>Insecta</taxon>
        <taxon>Pterygota</taxon>
        <taxon>Neoptera</taxon>
        <taxon>Endopterygota</taxon>
        <taxon>Diptera</taxon>
        <taxon>Brachycera</taxon>
        <taxon>Stratiomyomorpha</taxon>
        <taxon>Stratiomyidae</taxon>
        <taxon>Hermetiinae</taxon>
        <taxon>Hermetia</taxon>
    </lineage>
</organism>
<dbReference type="OMA" id="KICANDH"/>
<reference evidence="3 4" key="1">
    <citation type="submission" date="2020-11" db="EMBL/GenBank/DDBJ databases">
        <authorList>
            <person name="Wallbank WR R."/>
            <person name="Pardo Diaz C."/>
            <person name="Kozak K."/>
            <person name="Martin S."/>
            <person name="Jiggins C."/>
            <person name="Moest M."/>
            <person name="Warren A I."/>
            <person name="Generalovic N T."/>
            <person name="Byers J.R.P. K."/>
            <person name="Montejo-Kovacevich G."/>
            <person name="Yen C E."/>
        </authorList>
    </citation>
    <scope>NUCLEOTIDE SEQUENCE [LARGE SCALE GENOMIC DNA]</scope>
</reference>
<feature type="signal peptide" evidence="2">
    <location>
        <begin position="1"/>
        <end position="20"/>
    </location>
</feature>
<dbReference type="OrthoDB" id="8184313at2759"/>